<keyword evidence="5 9" id="KW-0378">Hydrolase</keyword>
<dbReference type="Proteomes" id="UP000519897">
    <property type="component" value="Unassembled WGS sequence"/>
</dbReference>
<feature type="signal peptide" evidence="8">
    <location>
        <begin position="1"/>
        <end position="16"/>
    </location>
</feature>
<evidence type="ECO:0000256" key="7">
    <source>
        <dbReference type="ARBA" id="ARBA00023157"/>
    </source>
</evidence>
<keyword evidence="3" id="KW-0479">Metal-binding</keyword>
<evidence type="ECO:0000256" key="1">
    <source>
        <dbReference type="ARBA" id="ARBA00006249"/>
    </source>
</evidence>
<keyword evidence="10" id="KW-1185">Reference proteome</keyword>
<dbReference type="RefSeq" id="WP_165135722.1">
    <property type="nucleotide sequence ID" value="NZ_CP049250.1"/>
</dbReference>
<reference evidence="9 10" key="1">
    <citation type="submission" date="2020-08" db="EMBL/GenBank/DDBJ databases">
        <title>Genomic Encyclopedia of Type Strains, Phase IV (KMG-IV): sequencing the most valuable type-strain genomes for metagenomic binning, comparative biology and taxonomic classification.</title>
        <authorList>
            <person name="Goeker M."/>
        </authorList>
    </citation>
    <scope>NUCLEOTIDE SEQUENCE [LARGE SCALE GENOMIC DNA]</scope>
    <source>
        <strain evidence="9 10">DSM 29514</strain>
    </source>
</reference>
<sequence>MKSVIFMSASCLTVFAATDAAYALTCADLPKGESFVAGLNVTEAVATPATDEMPVAHCIVRGLTGQRTGVDGKSYAIRFELRLPDTWNGRFVHQFNGGNDGTVVPALGPVMGGDKKQTALSRGYAVVSSDAGHDGKAYAERGIAGGAAFGFDPQARIDYGYGAVAKLQPLARAAVETYYGKPVAFAYGMGSSNGGRHALVAASRMPAAFDGLLAGYPGLNLPKAAVQHAWDVQTWASLNPDIAKAFSRDDMNLLAKGILAACDMTDGVKDGIVSNADACETTFKPQALQCAKEGDKECLTAAQVAALVKIQGGPKNRKGENLYSSWTWDPGMASGNWRGWKLESAVDAWGKKPIIGVQGASSLAQIFTTPPVKVGGTPDELQNFLLKFDFDKDAPKIFASEPPFTESSVQFMIPPGTDNPDLKAFREAGHKLIVFHGNADPVFSVVDTVNWYQKLDQNNGGKASDFARLYRIPGMPHGAGGPSYDDFDFFSPLVAWVEQGTKPESIAAGVTPGNKEAAHLSGSRYVYCPYPSVTVASGATGAKDEGRYACK</sequence>
<accession>A0A7W6PNK4</accession>
<dbReference type="SUPFAM" id="SSF53474">
    <property type="entry name" value="alpha/beta-Hydrolases"/>
    <property type="match status" value="1"/>
</dbReference>
<comment type="similarity">
    <text evidence="1">Belongs to the tannase family.</text>
</comment>
<dbReference type="Pfam" id="PF07519">
    <property type="entry name" value="Tannase"/>
    <property type="match status" value="1"/>
</dbReference>
<proteinExistence type="inferred from homology"/>
<dbReference type="InterPro" id="IPR011118">
    <property type="entry name" value="Tannase/feruloyl_esterase"/>
</dbReference>
<dbReference type="GO" id="GO:0046872">
    <property type="term" value="F:metal ion binding"/>
    <property type="evidence" value="ECO:0007669"/>
    <property type="project" value="UniProtKB-KW"/>
</dbReference>
<keyword evidence="7" id="KW-1015">Disulfide bond</keyword>
<dbReference type="PANTHER" id="PTHR33938">
    <property type="entry name" value="FERULOYL ESTERASE B-RELATED"/>
    <property type="match status" value="1"/>
</dbReference>
<keyword evidence="4 8" id="KW-0732">Signal</keyword>
<dbReference type="GO" id="GO:0030600">
    <property type="term" value="F:feruloyl esterase activity"/>
    <property type="evidence" value="ECO:0007669"/>
    <property type="project" value="UniProtKB-EC"/>
</dbReference>
<evidence type="ECO:0000256" key="5">
    <source>
        <dbReference type="ARBA" id="ARBA00022801"/>
    </source>
</evidence>
<evidence type="ECO:0000256" key="6">
    <source>
        <dbReference type="ARBA" id="ARBA00022837"/>
    </source>
</evidence>
<evidence type="ECO:0000256" key="4">
    <source>
        <dbReference type="ARBA" id="ARBA00022729"/>
    </source>
</evidence>
<gene>
    <name evidence="9" type="ORF">GGQ72_000499</name>
</gene>
<evidence type="ECO:0000313" key="10">
    <source>
        <dbReference type="Proteomes" id="UP000519897"/>
    </source>
</evidence>
<organism evidence="9 10">
    <name type="scientific">Rhizobium rhizoryzae</name>
    <dbReference type="NCBI Taxonomy" id="451876"/>
    <lineage>
        <taxon>Bacteria</taxon>
        <taxon>Pseudomonadati</taxon>
        <taxon>Pseudomonadota</taxon>
        <taxon>Alphaproteobacteria</taxon>
        <taxon>Hyphomicrobiales</taxon>
        <taxon>Rhizobiaceae</taxon>
        <taxon>Rhizobium/Agrobacterium group</taxon>
        <taxon>Rhizobium</taxon>
    </lineage>
</organism>
<dbReference type="InterPro" id="IPR029058">
    <property type="entry name" value="AB_hydrolase_fold"/>
</dbReference>
<protein>
    <submittedName>
        <fullName evidence="9">Feruloyl esterase</fullName>
        <ecNumber evidence="9">3.1.1.73</ecNumber>
    </submittedName>
</protein>
<dbReference type="Gene3D" id="3.40.50.1820">
    <property type="entry name" value="alpha/beta hydrolase"/>
    <property type="match status" value="1"/>
</dbReference>
<dbReference type="PANTHER" id="PTHR33938:SF15">
    <property type="entry name" value="FERULOYL ESTERASE B-RELATED"/>
    <property type="match status" value="1"/>
</dbReference>
<evidence type="ECO:0000256" key="8">
    <source>
        <dbReference type="SAM" id="SignalP"/>
    </source>
</evidence>
<comment type="caution">
    <text evidence="9">The sequence shown here is derived from an EMBL/GenBank/DDBJ whole genome shotgun (WGS) entry which is preliminary data.</text>
</comment>
<feature type="chain" id="PRO_5030629604" evidence="8">
    <location>
        <begin position="17"/>
        <end position="551"/>
    </location>
</feature>
<keyword evidence="2" id="KW-0719">Serine esterase</keyword>
<name>A0A7W6PNK4_9HYPH</name>
<dbReference type="EC" id="3.1.1.73" evidence="9"/>
<evidence type="ECO:0000256" key="3">
    <source>
        <dbReference type="ARBA" id="ARBA00022723"/>
    </source>
</evidence>
<evidence type="ECO:0000313" key="9">
    <source>
        <dbReference type="EMBL" id="MBB4142000.1"/>
    </source>
</evidence>
<evidence type="ECO:0000256" key="2">
    <source>
        <dbReference type="ARBA" id="ARBA00022487"/>
    </source>
</evidence>
<dbReference type="AlphaFoldDB" id="A0A7W6PNK4"/>
<dbReference type="EMBL" id="JACIEC010000001">
    <property type="protein sequence ID" value="MBB4142000.1"/>
    <property type="molecule type" value="Genomic_DNA"/>
</dbReference>
<keyword evidence="6" id="KW-0106">Calcium</keyword>